<dbReference type="Proteomes" id="UP000024284">
    <property type="component" value="Unassembled WGS sequence"/>
</dbReference>
<dbReference type="eggNOG" id="ENOG5034454">
    <property type="taxonomic scope" value="Bacteria"/>
</dbReference>
<proteinExistence type="predicted"/>
<evidence type="ECO:0000313" key="2">
    <source>
        <dbReference type="Proteomes" id="UP000024284"/>
    </source>
</evidence>
<dbReference type="PATRIC" id="fig|1219045.3.peg.1576"/>
<reference evidence="1" key="1">
    <citation type="submission" date="2014-08" db="EMBL/GenBank/DDBJ databases">
        <title>Draft genome sequences of Sphingobium herbicidovorans.</title>
        <authorList>
            <person name="Gan H.M."/>
            <person name="Gan H.Y."/>
            <person name="Savka M.A."/>
        </authorList>
    </citation>
    <scope>NUCLEOTIDE SEQUENCE [LARGE SCALE GENOMIC DNA]</scope>
    <source>
        <strain evidence="1">NBRC 16415</strain>
    </source>
</reference>
<organism evidence="1 2">
    <name type="scientific">Sphingobium herbicidovorans (strain ATCC 700291 / DSM 11019 / CCUG 56400 / KCTC 2939 / LMG 18315 / NBRC 16415 / MH)</name>
    <name type="common">Sphingomonas herbicidovorans</name>
    <dbReference type="NCBI Taxonomy" id="1219045"/>
    <lineage>
        <taxon>Bacteria</taxon>
        <taxon>Pseudomonadati</taxon>
        <taxon>Pseudomonadota</taxon>
        <taxon>Alphaproteobacteria</taxon>
        <taxon>Sphingomonadales</taxon>
        <taxon>Sphingomonadaceae</taxon>
        <taxon>Sphingobium</taxon>
    </lineage>
</organism>
<gene>
    <name evidence="1" type="ORF">BV98_001542</name>
</gene>
<evidence type="ECO:0000313" key="1">
    <source>
        <dbReference type="EMBL" id="KFG90340.1"/>
    </source>
</evidence>
<dbReference type="STRING" id="76947.GCA_002080435_01448"/>
<sequence>MSSIRNTVDRLAAWLAGRFHVTLRFTVHQRLAPIVEPLIERLLLFDDDGETYRCSISHWTLNERPVLHTHRGVVSTLRVDGPLQDAGRTCLPRGGLIEAPHVTAHLDPIAARQLDNLLQDAIDEVIQNWIIEHGLYDQPRQRREIDRRRADREAKRIIAAWVSDATADASGEACREGSNHA</sequence>
<dbReference type="RefSeq" id="WP_051908198.1">
    <property type="nucleotide sequence ID" value="NZ_BCZD01000005.1"/>
</dbReference>
<dbReference type="AlphaFoldDB" id="A0A086PAC2"/>
<dbReference type="EMBL" id="JFZA02000012">
    <property type="protein sequence ID" value="KFG90340.1"/>
    <property type="molecule type" value="Genomic_DNA"/>
</dbReference>
<comment type="caution">
    <text evidence="1">The sequence shown here is derived from an EMBL/GenBank/DDBJ whole genome shotgun (WGS) entry which is preliminary data.</text>
</comment>
<name>A0A086PAC2_SPHHM</name>
<keyword evidence="2" id="KW-1185">Reference proteome</keyword>
<protein>
    <submittedName>
        <fullName evidence="1">Uncharacterized protein</fullName>
    </submittedName>
</protein>
<accession>A0A086PAC2</accession>